<protein>
    <submittedName>
        <fullName evidence="3">FMN reductase [NAD(P)H]</fullName>
        <ecNumber evidence="3">1.5.1.39</ecNumber>
    </submittedName>
</protein>
<accession>A0A162TFP9</accession>
<dbReference type="GO" id="GO:0046256">
    <property type="term" value="P:2,4,6-trinitrotoluene catabolic process"/>
    <property type="evidence" value="ECO:0007669"/>
    <property type="project" value="TreeGrafter"/>
</dbReference>
<dbReference type="GO" id="GO:0046857">
    <property type="term" value="F:oxidoreductase activity, acting on other nitrogenous compounds as donors, with NAD or NADP as acceptor"/>
    <property type="evidence" value="ECO:0007669"/>
    <property type="project" value="TreeGrafter"/>
</dbReference>
<dbReference type="EMBL" id="LWAE01000002">
    <property type="protein sequence ID" value="KZL92583.1"/>
    <property type="molecule type" value="Genomic_DNA"/>
</dbReference>
<dbReference type="InterPro" id="IPR000415">
    <property type="entry name" value="Nitroreductase-like"/>
</dbReference>
<keyword evidence="3" id="KW-0560">Oxidoreductase</keyword>
<dbReference type="Pfam" id="PF00881">
    <property type="entry name" value="Nitroreductase"/>
    <property type="match status" value="1"/>
</dbReference>
<feature type="domain" description="Nitroreductase" evidence="2">
    <location>
        <begin position="9"/>
        <end position="70"/>
    </location>
</feature>
<keyword evidence="1" id="KW-0520">NAD</keyword>
<sequence length="81" mass="9201">MNETMKTLLNRRSIRKYKSEQIKDEELNAVLEAGKYAPSGANQQSALFIVVQNKNVIEKLSKMNAAVMGKENIDPYYGHLQ</sequence>
<dbReference type="PATRIC" id="fig|1121326.3.peg.2394"/>
<dbReference type="InterPro" id="IPR050627">
    <property type="entry name" value="Nitroreductase/BluB"/>
</dbReference>
<gene>
    <name evidence="3" type="primary">nfrA2_1</name>
    <name evidence="3" type="ORF">CLMAG_23970</name>
</gene>
<dbReference type="GO" id="GO:0008752">
    <property type="term" value="F:FMN reductase [NAD(P)H] activity"/>
    <property type="evidence" value="ECO:0007669"/>
    <property type="project" value="UniProtKB-EC"/>
</dbReference>
<dbReference type="SUPFAM" id="SSF55469">
    <property type="entry name" value="FMN-dependent nitroreductase-like"/>
    <property type="match status" value="1"/>
</dbReference>
<organism evidence="3 4">
    <name type="scientific">Clostridium magnum DSM 2767</name>
    <dbReference type="NCBI Taxonomy" id="1121326"/>
    <lineage>
        <taxon>Bacteria</taxon>
        <taxon>Bacillati</taxon>
        <taxon>Bacillota</taxon>
        <taxon>Clostridia</taxon>
        <taxon>Eubacteriales</taxon>
        <taxon>Clostridiaceae</taxon>
        <taxon>Clostridium</taxon>
    </lineage>
</organism>
<evidence type="ECO:0000259" key="2">
    <source>
        <dbReference type="Pfam" id="PF00881"/>
    </source>
</evidence>
<name>A0A162TFP9_9CLOT</name>
<dbReference type="Proteomes" id="UP000076603">
    <property type="component" value="Unassembled WGS sequence"/>
</dbReference>
<evidence type="ECO:0000256" key="1">
    <source>
        <dbReference type="ARBA" id="ARBA00023027"/>
    </source>
</evidence>
<dbReference type="GO" id="GO:0005829">
    <property type="term" value="C:cytosol"/>
    <property type="evidence" value="ECO:0007669"/>
    <property type="project" value="TreeGrafter"/>
</dbReference>
<comment type="caution">
    <text evidence="3">The sequence shown here is derived from an EMBL/GenBank/DDBJ whole genome shotgun (WGS) entry which is preliminary data.</text>
</comment>
<reference evidence="3 4" key="1">
    <citation type="submission" date="2016-04" db="EMBL/GenBank/DDBJ databases">
        <title>Genome sequence of Clostridium magnum DSM 2767.</title>
        <authorList>
            <person name="Poehlein A."/>
            <person name="Uhlig R."/>
            <person name="Fischer R."/>
            <person name="Bahl H."/>
            <person name="Daniel R."/>
        </authorList>
    </citation>
    <scope>NUCLEOTIDE SEQUENCE [LARGE SCALE GENOMIC DNA]</scope>
    <source>
        <strain evidence="3 4">DSM 2767</strain>
    </source>
</reference>
<keyword evidence="4" id="KW-1185">Reference proteome</keyword>
<dbReference type="InterPro" id="IPR029479">
    <property type="entry name" value="Nitroreductase"/>
</dbReference>
<dbReference type="EC" id="1.5.1.39" evidence="3"/>
<dbReference type="PANTHER" id="PTHR23026">
    <property type="entry name" value="NADPH NITROREDUCTASE"/>
    <property type="match status" value="1"/>
</dbReference>
<dbReference type="AlphaFoldDB" id="A0A162TFP9"/>
<proteinExistence type="predicted"/>
<dbReference type="STRING" id="1121326.CLMAG_23970"/>
<evidence type="ECO:0000313" key="4">
    <source>
        <dbReference type="Proteomes" id="UP000076603"/>
    </source>
</evidence>
<evidence type="ECO:0000313" key="3">
    <source>
        <dbReference type="EMBL" id="KZL92583.1"/>
    </source>
</evidence>
<dbReference type="Gene3D" id="3.40.109.10">
    <property type="entry name" value="NADH Oxidase"/>
    <property type="match status" value="1"/>
</dbReference>
<dbReference type="PANTHER" id="PTHR23026:SF125">
    <property type="entry name" value="OXYGEN-INSENSITIVE NAD(P)H NITROREDUCTASE"/>
    <property type="match status" value="1"/>
</dbReference>